<reference evidence="11" key="1">
    <citation type="submission" date="2020-03" db="EMBL/GenBank/DDBJ databases">
        <title>Transcriptomic Profiling of the Digestive Tract of the Rat Flea, Xenopsylla cheopis, Following Blood Feeding and Infection with Yersinia pestis.</title>
        <authorList>
            <person name="Bland D.M."/>
            <person name="Martens C.A."/>
            <person name="Virtaneva K."/>
            <person name="Kanakabandi K."/>
            <person name="Long D."/>
            <person name="Rosenke R."/>
            <person name="Saturday G.A."/>
            <person name="Hoyt F.H."/>
            <person name="Bruno D.P."/>
            <person name="Ribeiro J.M.C."/>
            <person name="Hinnebusch J."/>
        </authorList>
    </citation>
    <scope>NUCLEOTIDE SEQUENCE</scope>
</reference>
<protein>
    <recommendedName>
        <fullName evidence="6">Protein SDA1</fullName>
    </recommendedName>
</protein>
<dbReference type="GO" id="GO:0000055">
    <property type="term" value="P:ribosomal large subunit export from nucleus"/>
    <property type="evidence" value="ECO:0007669"/>
    <property type="project" value="UniProtKB-UniRule"/>
</dbReference>
<feature type="region of interest" description="Disordered" evidence="7">
    <location>
        <begin position="388"/>
        <end position="455"/>
    </location>
</feature>
<dbReference type="Pfam" id="PF05285">
    <property type="entry name" value="SDA1_dom"/>
    <property type="match status" value="1"/>
</dbReference>
<keyword evidence="3 6" id="KW-0690">Ribosome biogenesis</keyword>
<proteinExistence type="inferred from homology"/>
<evidence type="ECO:0000256" key="2">
    <source>
        <dbReference type="ARBA" id="ARBA00022448"/>
    </source>
</evidence>
<comment type="similarity">
    <text evidence="1 6">Belongs to the SDA1 family.</text>
</comment>
<evidence type="ECO:0000256" key="3">
    <source>
        <dbReference type="ARBA" id="ARBA00022517"/>
    </source>
</evidence>
<dbReference type="PANTHER" id="PTHR12730:SF0">
    <property type="entry name" value="PROTEIN SDA1 HOMOLOG"/>
    <property type="match status" value="1"/>
</dbReference>
<dbReference type="PANTHER" id="PTHR12730">
    <property type="entry name" value="HSDA/SDA1-RELATED"/>
    <property type="match status" value="1"/>
</dbReference>
<name>A0A6M2DW91_XENCH</name>
<sequence>MTLCKALILLRNKKLLPALVLLELFFILLRCSDKALRTFLQTHIVTDIKNMNAKHKDAKTNSNLQGFMYSMLKDNNAKAAKMSISIMIELYKKNVWNDVKTVNVIANNGCFSKLIKVRVAALKFFLGSDPNEKGSDDSDSDDEPSVKEVMMANKFNKKTRKREKQLTKVKKIVAKNKKKKGNAPNFNYSALQLVHNPQGLAEGLYKQLEVANERFEVKLMTLDVISRLIGLHELFLFNIYPYMQRYLQPHQREVTRILQFTAQASHDLLPPETLHSVLRAIVNNFVTERNSSDVIAIGLNAIREICSRCPLAMEEDLLRDLAQFKTYRDRSVMMAAKSLIHLYRETHPELLHRKDRGRPTEHQASIVPLKYGEFRAPDYVPGAEVLLKNSSKKDQSNDDGKSEANSDDSDWVDLEDDSGSELNISDSELDEESVDDFDKTKDENEEKGETAPTVSEVEAAQLLSMERIFTDADFRKMEIAQAKAQVLPAGRKRPADELVSLGDIENIHKKRKHDKASRLQSVKEGQKDREKFGYKDGRLNIHCSKTNREKRKKKNFQMIKHKVRGKVKRSFQDKQRSLRNHLIQQKKMK</sequence>
<evidence type="ECO:0000256" key="1">
    <source>
        <dbReference type="ARBA" id="ARBA00005783"/>
    </source>
</evidence>
<dbReference type="Pfam" id="PF08158">
    <property type="entry name" value="SDA1_HEAT"/>
    <property type="match status" value="1"/>
</dbReference>
<feature type="region of interest" description="Disordered" evidence="7">
    <location>
        <begin position="510"/>
        <end position="531"/>
    </location>
</feature>
<feature type="region of interest" description="Disordered" evidence="7">
    <location>
        <begin position="563"/>
        <end position="589"/>
    </location>
</feature>
<dbReference type="InterPro" id="IPR016024">
    <property type="entry name" value="ARM-type_fold"/>
</dbReference>
<keyword evidence="2 6" id="KW-0813">Transport</keyword>
<evidence type="ECO:0000259" key="9">
    <source>
        <dbReference type="Pfam" id="PF08158"/>
    </source>
</evidence>
<evidence type="ECO:0000256" key="6">
    <source>
        <dbReference type="RuleBase" id="RU365057"/>
    </source>
</evidence>
<dbReference type="GO" id="GO:0015031">
    <property type="term" value="P:protein transport"/>
    <property type="evidence" value="ECO:0007669"/>
    <property type="project" value="UniProtKB-KW"/>
</dbReference>
<evidence type="ECO:0000256" key="4">
    <source>
        <dbReference type="ARBA" id="ARBA00022927"/>
    </source>
</evidence>
<accession>A0A6M2DW91</accession>
<feature type="compositionally biased region" description="Basic and acidic residues" evidence="7">
    <location>
        <begin position="436"/>
        <end position="449"/>
    </location>
</feature>
<evidence type="ECO:0000259" key="10">
    <source>
        <dbReference type="Pfam" id="PF21638"/>
    </source>
</evidence>
<keyword evidence="5 6" id="KW-0539">Nucleus</keyword>
<feature type="compositionally biased region" description="Basic and acidic residues" evidence="7">
    <location>
        <begin position="391"/>
        <end position="404"/>
    </location>
</feature>
<dbReference type="InterPro" id="IPR027312">
    <property type="entry name" value="Sda1"/>
</dbReference>
<evidence type="ECO:0000259" key="8">
    <source>
        <dbReference type="Pfam" id="PF05285"/>
    </source>
</evidence>
<comment type="function">
    <text evidence="6">Required for 60S pre-ribosomal subunits export to the cytoplasm.</text>
</comment>
<feature type="domain" description="SDA1 N-terminal" evidence="9">
    <location>
        <begin position="1"/>
        <end position="328"/>
    </location>
</feature>
<feature type="domain" description="SDA1 C-terminal" evidence="10">
    <location>
        <begin position="543"/>
        <end position="588"/>
    </location>
</feature>
<dbReference type="InterPro" id="IPR012977">
    <property type="entry name" value="SDA1_N"/>
</dbReference>
<dbReference type="Pfam" id="PF21638">
    <property type="entry name" value="SDA1_C"/>
    <property type="match status" value="1"/>
</dbReference>
<feature type="compositionally biased region" description="Acidic residues" evidence="7">
    <location>
        <begin position="405"/>
        <end position="419"/>
    </location>
</feature>
<evidence type="ECO:0000256" key="5">
    <source>
        <dbReference type="ARBA" id="ARBA00023242"/>
    </source>
</evidence>
<dbReference type="AlphaFoldDB" id="A0A6M2DW91"/>
<evidence type="ECO:0000313" key="11">
    <source>
        <dbReference type="EMBL" id="NOV50609.1"/>
    </source>
</evidence>
<dbReference type="EMBL" id="GIIL01006883">
    <property type="protein sequence ID" value="NOV50609.1"/>
    <property type="molecule type" value="Transcribed_RNA"/>
</dbReference>
<feature type="domain" description="SDA1 middle" evidence="8">
    <location>
        <begin position="411"/>
        <end position="525"/>
    </location>
</feature>
<evidence type="ECO:0000256" key="7">
    <source>
        <dbReference type="SAM" id="MobiDB-lite"/>
    </source>
</evidence>
<dbReference type="GO" id="GO:0042273">
    <property type="term" value="P:ribosomal large subunit biogenesis"/>
    <property type="evidence" value="ECO:0007669"/>
    <property type="project" value="UniProtKB-UniRule"/>
</dbReference>
<dbReference type="GO" id="GO:0005730">
    <property type="term" value="C:nucleolus"/>
    <property type="evidence" value="ECO:0007669"/>
    <property type="project" value="UniProtKB-SubCell"/>
</dbReference>
<organism evidence="11">
    <name type="scientific">Xenopsylla cheopis</name>
    <name type="common">Oriental rat flea</name>
    <name type="synonym">Pulex cheopis</name>
    <dbReference type="NCBI Taxonomy" id="163159"/>
    <lineage>
        <taxon>Eukaryota</taxon>
        <taxon>Metazoa</taxon>
        <taxon>Ecdysozoa</taxon>
        <taxon>Arthropoda</taxon>
        <taxon>Hexapoda</taxon>
        <taxon>Insecta</taxon>
        <taxon>Pterygota</taxon>
        <taxon>Neoptera</taxon>
        <taxon>Endopterygota</taxon>
        <taxon>Siphonaptera</taxon>
        <taxon>Pulicidae</taxon>
        <taxon>Xenopsyllinae</taxon>
        <taxon>Xenopsylla</taxon>
    </lineage>
</organism>
<dbReference type="InterPro" id="IPR007949">
    <property type="entry name" value="SDA1_MD"/>
</dbReference>
<comment type="subcellular location">
    <subcellularLocation>
        <location evidence="6">Nucleus</location>
        <location evidence="6">Nucleolus</location>
    </subcellularLocation>
</comment>
<dbReference type="InterPro" id="IPR048292">
    <property type="entry name" value="SDA1_C"/>
</dbReference>
<keyword evidence="4 6" id="KW-0653">Protein transport</keyword>
<dbReference type="SUPFAM" id="SSF48371">
    <property type="entry name" value="ARM repeat"/>
    <property type="match status" value="1"/>
</dbReference>